<dbReference type="InterPro" id="IPR056119">
    <property type="entry name" value="DUF7702"/>
</dbReference>
<evidence type="ECO:0000313" key="4">
    <source>
        <dbReference type="Proteomes" id="UP000799439"/>
    </source>
</evidence>
<accession>A0A9P4JC04</accession>
<evidence type="ECO:0000313" key="3">
    <source>
        <dbReference type="EMBL" id="KAF2157307.1"/>
    </source>
</evidence>
<keyword evidence="1" id="KW-0812">Transmembrane</keyword>
<proteinExistence type="predicted"/>
<dbReference type="AlphaFoldDB" id="A0A9P4JC04"/>
<reference evidence="3" key="1">
    <citation type="journal article" date="2020" name="Stud. Mycol.">
        <title>101 Dothideomycetes genomes: a test case for predicting lifestyles and emergence of pathogens.</title>
        <authorList>
            <person name="Haridas S."/>
            <person name="Albert R."/>
            <person name="Binder M."/>
            <person name="Bloem J."/>
            <person name="Labutti K."/>
            <person name="Salamov A."/>
            <person name="Andreopoulos B."/>
            <person name="Baker S."/>
            <person name="Barry K."/>
            <person name="Bills G."/>
            <person name="Bluhm B."/>
            <person name="Cannon C."/>
            <person name="Castanera R."/>
            <person name="Culley D."/>
            <person name="Daum C."/>
            <person name="Ezra D."/>
            <person name="Gonzalez J."/>
            <person name="Henrissat B."/>
            <person name="Kuo A."/>
            <person name="Liang C."/>
            <person name="Lipzen A."/>
            <person name="Lutzoni F."/>
            <person name="Magnuson J."/>
            <person name="Mondo S."/>
            <person name="Nolan M."/>
            <person name="Ohm R."/>
            <person name="Pangilinan J."/>
            <person name="Park H.-J."/>
            <person name="Ramirez L."/>
            <person name="Alfaro M."/>
            <person name="Sun H."/>
            <person name="Tritt A."/>
            <person name="Yoshinaga Y."/>
            <person name="Zwiers L.-H."/>
            <person name="Turgeon B."/>
            <person name="Goodwin S."/>
            <person name="Spatafora J."/>
            <person name="Crous P."/>
            <person name="Grigoriev I."/>
        </authorList>
    </citation>
    <scope>NUCLEOTIDE SEQUENCE</scope>
    <source>
        <strain evidence="3">CBS 260.36</strain>
    </source>
</reference>
<dbReference type="EMBL" id="ML996081">
    <property type="protein sequence ID" value="KAF2157307.1"/>
    <property type="molecule type" value="Genomic_DNA"/>
</dbReference>
<sequence length="272" mass="29808">MLSPHEILDIVELVYYVPVLFISAFVCFKHGFTRSSGYLYLVILSLLRLIGASTGIAAVQHPSNTNLLIASIVCSGIGLSPLLLALLGFTDRIHSNSVPGPVIPKKALRIARIPIVVALILGIVAGTDMSSSKPSDRSHYHTYSKASALLYLLSLLIVTAVLLITYLTRNRILPTDSKLLYAGLFAIPFLFVRTLYSILVAFDYNNSKTFSLINNTTRATVVQACMSLLMEFIVVATYLVAAILTPRLEPAREGQFQGQNQHELPKYGAQRV</sequence>
<protein>
    <recommendedName>
        <fullName evidence="2">DUF7702 domain-containing protein</fullName>
    </recommendedName>
</protein>
<organism evidence="3 4">
    <name type="scientific">Myriangium duriaei CBS 260.36</name>
    <dbReference type="NCBI Taxonomy" id="1168546"/>
    <lineage>
        <taxon>Eukaryota</taxon>
        <taxon>Fungi</taxon>
        <taxon>Dikarya</taxon>
        <taxon>Ascomycota</taxon>
        <taxon>Pezizomycotina</taxon>
        <taxon>Dothideomycetes</taxon>
        <taxon>Dothideomycetidae</taxon>
        <taxon>Myriangiales</taxon>
        <taxon>Myriangiaceae</taxon>
        <taxon>Myriangium</taxon>
    </lineage>
</organism>
<keyword evidence="1" id="KW-1133">Transmembrane helix</keyword>
<dbReference type="Pfam" id="PF24800">
    <property type="entry name" value="DUF7702"/>
    <property type="match status" value="1"/>
</dbReference>
<evidence type="ECO:0000256" key="1">
    <source>
        <dbReference type="SAM" id="Phobius"/>
    </source>
</evidence>
<keyword evidence="1" id="KW-0472">Membrane</keyword>
<feature type="transmembrane region" description="Helical" evidence="1">
    <location>
        <begin position="67"/>
        <end position="89"/>
    </location>
</feature>
<feature type="transmembrane region" description="Helical" evidence="1">
    <location>
        <begin position="148"/>
        <end position="167"/>
    </location>
</feature>
<feature type="transmembrane region" description="Helical" evidence="1">
    <location>
        <begin position="110"/>
        <end position="128"/>
    </location>
</feature>
<feature type="transmembrane region" description="Helical" evidence="1">
    <location>
        <begin position="39"/>
        <end position="61"/>
    </location>
</feature>
<comment type="caution">
    <text evidence="3">The sequence shown here is derived from an EMBL/GenBank/DDBJ whole genome shotgun (WGS) entry which is preliminary data.</text>
</comment>
<name>A0A9P4JC04_9PEZI</name>
<dbReference type="OrthoDB" id="2560628at2759"/>
<dbReference type="Proteomes" id="UP000799439">
    <property type="component" value="Unassembled WGS sequence"/>
</dbReference>
<evidence type="ECO:0000259" key="2">
    <source>
        <dbReference type="Pfam" id="PF24800"/>
    </source>
</evidence>
<feature type="transmembrane region" description="Helical" evidence="1">
    <location>
        <begin position="221"/>
        <end position="244"/>
    </location>
</feature>
<dbReference type="PANTHER" id="PTHR42109:SF2">
    <property type="entry name" value="INTEGRAL MEMBRANE PROTEIN"/>
    <property type="match status" value="1"/>
</dbReference>
<keyword evidence="4" id="KW-1185">Reference proteome</keyword>
<dbReference type="PANTHER" id="PTHR42109">
    <property type="entry name" value="UNPLACED GENOMIC SCAFFOLD UM_SCAF_CONTIG_1.265, WHOLE GENOME SHOTGUN SEQUENCE"/>
    <property type="match status" value="1"/>
</dbReference>
<gene>
    <name evidence="3" type="ORF">K461DRAFT_273461</name>
</gene>
<feature type="transmembrane region" description="Helical" evidence="1">
    <location>
        <begin position="179"/>
        <end position="201"/>
    </location>
</feature>
<feature type="domain" description="DUF7702" evidence="2">
    <location>
        <begin position="5"/>
        <end position="242"/>
    </location>
</feature>
<feature type="transmembrane region" description="Helical" evidence="1">
    <location>
        <begin position="13"/>
        <end position="32"/>
    </location>
</feature>